<dbReference type="GO" id="GO:0005737">
    <property type="term" value="C:cytoplasm"/>
    <property type="evidence" value="ECO:0007669"/>
    <property type="project" value="UniProtKB-SubCell"/>
</dbReference>
<dbReference type="SUPFAM" id="SSF56235">
    <property type="entry name" value="N-terminal nucleophile aminohydrolases (Ntn hydrolases)"/>
    <property type="match status" value="1"/>
</dbReference>
<dbReference type="GO" id="GO:0019774">
    <property type="term" value="C:proteasome core complex, beta-subunit complex"/>
    <property type="evidence" value="ECO:0007669"/>
    <property type="project" value="UniProtKB-UniRule"/>
</dbReference>
<dbReference type="InterPro" id="IPR016295">
    <property type="entry name" value="Proteasome_beta4"/>
</dbReference>
<dbReference type="InterPro" id="IPR001353">
    <property type="entry name" value="Proteasome_sua/b"/>
</dbReference>
<dbReference type="PROSITE" id="PS00854">
    <property type="entry name" value="PROTEASOME_BETA_1"/>
    <property type="match status" value="1"/>
</dbReference>
<protein>
    <recommendedName>
        <fullName evidence="4">Proteasome subunit beta</fullName>
    </recommendedName>
</protein>
<keyword evidence="6" id="KW-1185">Reference proteome</keyword>
<evidence type="ECO:0000256" key="3">
    <source>
        <dbReference type="ARBA" id="ARBA00023242"/>
    </source>
</evidence>
<evidence type="ECO:0000313" key="6">
    <source>
        <dbReference type="Proteomes" id="UP000095358"/>
    </source>
</evidence>
<dbReference type="OrthoDB" id="10248542at2759"/>
<dbReference type="EMBL" id="LPNN01000002">
    <property type="protein sequence ID" value="OEJ92094.1"/>
    <property type="molecule type" value="Genomic_DNA"/>
</dbReference>
<comment type="caution">
    <text evidence="5">The sequence shown here is derived from an EMBL/GenBank/DDBJ whole genome shotgun (WGS) entry which is preliminary data.</text>
</comment>
<dbReference type="Pfam" id="PF00227">
    <property type="entry name" value="Proteasome"/>
    <property type="match status" value="1"/>
</dbReference>
<name>A0A1E5RYY0_HANUV</name>
<dbReference type="InterPro" id="IPR023333">
    <property type="entry name" value="Proteasome_suB-type"/>
</dbReference>
<comment type="subcellular location">
    <subcellularLocation>
        <location evidence="4">Cytoplasm</location>
    </subcellularLocation>
    <subcellularLocation>
        <location evidence="4">Nucleus</location>
    </subcellularLocation>
</comment>
<dbReference type="PANTHER" id="PTHR32194:SF6">
    <property type="entry name" value="PROTEASOME SUBUNIT BETA"/>
    <property type="match status" value="1"/>
</dbReference>
<evidence type="ECO:0000256" key="4">
    <source>
        <dbReference type="PIRNR" id="PIRNR001213"/>
    </source>
</evidence>
<dbReference type="CDD" id="cd03760">
    <property type="entry name" value="proteasome_beta_type_4"/>
    <property type="match status" value="1"/>
</dbReference>
<reference evidence="6" key="1">
    <citation type="journal article" date="2016" name="Genome Announc.">
        <title>Genome sequences of three species of Hanseniaspora isolated from spontaneous wine fermentations.</title>
        <authorList>
            <person name="Sternes P.R."/>
            <person name="Lee D."/>
            <person name="Kutyna D.R."/>
            <person name="Borneman A.R."/>
        </authorList>
    </citation>
    <scope>NUCLEOTIDE SEQUENCE [LARGE SCALE GENOMIC DNA]</scope>
    <source>
        <strain evidence="6">AWRI3580</strain>
    </source>
</reference>
<dbReference type="InterPro" id="IPR016050">
    <property type="entry name" value="Proteasome_bsu_CS"/>
</dbReference>
<accession>A0A1E5RYY0</accession>
<dbReference type="PANTHER" id="PTHR32194">
    <property type="entry name" value="METALLOPROTEASE TLDD"/>
    <property type="match status" value="1"/>
</dbReference>
<sequence length="276" mass="30825">MNHDPYSWGRPTDSMYGQYNSQIANAPTSLEGNMASGANQHTTSPIVTGTSVVAIKYNNGVVMAADNLASYGSLLRFQGIERLHKVGKTTMVGISGDVSDMQYLLEILDELTIEHNYDNDEYSDNVDELQPDYIFTYLANLMYHRRTKMNPLWNALIVSGVNSKTGEPFLQYVNLLGVKYSSPSIATGFGAHLAIPLLRKLADSEEEAQKLTKEQAIQGIKDSMRVLFYRDTRSSKNYSLAVIDKDSGITYDNDVNVEDMSWKFAKDIRGYGTQKV</sequence>
<evidence type="ECO:0000256" key="1">
    <source>
        <dbReference type="ARBA" id="ARBA00022490"/>
    </source>
</evidence>
<keyword evidence="2 4" id="KW-0647">Proteasome</keyword>
<dbReference type="AlphaFoldDB" id="A0A1E5RYY0"/>
<gene>
    <name evidence="5" type="ORF">AWRI3580_g858</name>
</gene>
<dbReference type="PROSITE" id="PS51476">
    <property type="entry name" value="PROTEASOME_BETA_2"/>
    <property type="match status" value="1"/>
</dbReference>
<evidence type="ECO:0000256" key="2">
    <source>
        <dbReference type="ARBA" id="ARBA00022942"/>
    </source>
</evidence>
<keyword evidence="1 4" id="KW-0963">Cytoplasm</keyword>
<dbReference type="GO" id="GO:0043161">
    <property type="term" value="P:proteasome-mediated ubiquitin-dependent protein catabolic process"/>
    <property type="evidence" value="ECO:0007669"/>
    <property type="project" value="UniProtKB-ARBA"/>
</dbReference>
<dbReference type="STRING" id="29833.A0A1E5RYY0"/>
<dbReference type="VEuPathDB" id="FungiDB:AWRI3580_g858"/>
<keyword evidence="3 4" id="KW-0539">Nucleus</keyword>
<dbReference type="Proteomes" id="UP000095358">
    <property type="component" value="Unassembled WGS sequence"/>
</dbReference>
<dbReference type="PIRSF" id="PIRSF001213">
    <property type="entry name" value="Psome_endopept_beta"/>
    <property type="match status" value="1"/>
</dbReference>
<dbReference type="FunFam" id="3.60.20.10:FF:000014">
    <property type="entry name" value="Proteasome subunit beta type-7"/>
    <property type="match status" value="1"/>
</dbReference>
<comment type="similarity">
    <text evidence="4">Belongs to the peptidase T1B family.</text>
</comment>
<dbReference type="Gene3D" id="3.60.20.10">
    <property type="entry name" value="Glutamine Phosphoribosylpyrophosphate, subunit 1, domain 1"/>
    <property type="match status" value="1"/>
</dbReference>
<organism evidence="5 6">
    <name type="scientific">Hanseniaspora uvarum</name>
    <name type="common">Yeast</name>
    <name type="synonym">Kloeckera apiculata</name>
    <dbReference type="NCBI Taxonomy" id="29833"/>
    <lineage>
        <taxon>Eukaryota</taxon>
        <taxon>Fungi</taxon>
        <taxon>Dikarya</taxon>
        <taxon>Ascomycota</taxon>
        <taxon>Saccharomycotina</taxon>
        <taxon>Saccharomycetes</taxon>
        <taxon>Saccharomycodales</taxon>
        <taxon>Saccharomycodaceae</taxon>
        <taxon>Hanseniaspora</taxon>
    </lineage>
</organism>
<dbReference type="GO" id="GO:0010499">
    <property type="term" value="P:proteasomal ubiquitin-independent protein catabolic process"/>
    <property type="evidence" value="ECO:0007669"/>
    <property type="project" value="UniProtKB-ARBA"/>
</dbReference>
<proteinExistence type="inferred from homology"/>
<dbReference type="InterPro" id="IPR029055">
    <property type="entry name" value="Ntn_hydrolases_N"/>
</dbReference>
<evidence type="ECO:0000313" key="5">
    <source>
        <dbReference type="EMBL" id="OEJ92094.1"/>
    </source>
</evidence>
<comment type="function">
    <text evidence="4">Non-catalytic component of the proteasome.</text>
</comment>
<dbReference type="GO" id="GO:0005634">
    <property type="term" value="C:nucleus"/>
    <property type="evidence" value="ECO:0007669"/>
    <property type="project" value="UniProtKB-SubCell"/>
</dbReference>